<dbReference type="KEGG" id="pdp:PDIP_84890"/>
<dbReference type="GO" id="GO:0015343">
    <property type="term" value="F:siderophore-iron transmembrane transporter activity"/>
    <property type="evidence" value="ECO:0007669"/>
    <property type="project" value="TreeGrafter"/>
</dbReference>
<keyword evidence="4 9" id="KW-0812">Transmembrane</keyword>
<dbReference type="PROSITE" id="PS50850">
    <property type="entry name" value="MFS"/>
    <property type="match status" value="1"/>
</dbReference>
<keyword evidence="3" id="KW-0813">Transport</keyword>
<feature type="transmembrane region" description="Helical" evidence="9">
    <location>
        <begin position="302"/>
        <end position="319"/>
    </location>
</feature>
<feature type="transmembrane region" description="Helical" evidence="9">
    <location>
        <begin position="339"/>
        <end position="360"/>
    </location>
</feature>
<dbReference type="Proteomes" id="UP000595662">
    <property type="component" value="Chromosome 1"/>
</dbReference>
<feature type="transmembrane region" description="Helical" evidence="9">
    <location>
        <begin position="210"/>
        <end position="235"/>
    </location>
</feature>
<evidence type="ECO:0000256" key="9">
    <source>
        <dbReference type="SAM" id="Phobius"/>
    </source>
</evidence>
<dbReference type="RefSeq" id="XP_014532645.1">
    <property type="nucleotide sequence ID" value="XM_014677159.1"/>
</dbReference>
<dbReference type="AlphaFoldDB" id="A0A7T6XFG1"/>
<feature type="transmembrane region" description="Helical" evidence="9">
    <location>
        <begin position="124"/>
        <end position="142"/>
    </location>
</feature>
<feature type="transmembrane region" description="Helical" evidence="9">
    <location>
        <begin position="404"/>
        <end position="423"/>
    </location>
</feature>
<feature type="transmembrane region" description="Helical" evidence="9">
    <location>
        <begin position="181"/>
        <end position="198"/>
    </location>
</feature>
<feature type="transmembrane region" description="Helical" evidence="9">
    <location>
        <begin position="53"/>
        <end position="72"/>
    </location>
</feature>
<evidence type="ECO:0000313" key="11">
    <source>
        <dbReference type="EMBL" id="QQK40135.1"/>
    </source>
</evidence>
<protein>
    <submittedName>
        <fullName evidence="11">Major facilitator superfamily domain, general substrate transporter</fullName>
    </submittedName>
</protein>
<feature type="transmembrane region" description="Helical" evidence="9">
    <location>
        <begin position="544"/>
        <end position="563"/>
    </location>
</feature>
<keyword evidence="5 9" id="KW-1133">Transmembrane helix</keyword>
<dbReference type="SMR" id="A0A7T6XFG1"/>
<proteinExistence type="inferred from homology"/>
<evidence type="ECO:0000256" key="1">
    <source>
        <dbReference type="ARBA" id="ARBA00004127"/>
    </source>
</evidence>
<dbReference type="EMBL" id="CP060774">
    <property type="protein sequence ID" value="QQK40135.1"/>
    <property type="molecule type" value="Genomic_DNA"/>
</dbReference>
<dbReference type="Gene3D" id="1.20.1250.20">
    <property type="entry name" value="MFS general substrate transporter like domains"/>
    <property type="match status" value="2"/>
</dbReference>
<evidence type="ECO:0000259" key="10">
    <source>
        <dbReference type="PROSITE" id="PS50850"/>
    </source>
</evidence>
<evidence type="ECO:0000256" key="7">
    <source>
        <dbReference type="ARBA" id="ARBA00023136"/>
    </source>
</evidence>
<dbReference type="InterPro" id="IPR036259">
    <property type="entry name" value="MFS_trans_sf"/>
</dbReference>
<feature type="region of interest" description="Disordered" evidence="8">
    <location>
        <begin position="1"/>
        <end position="24"/>
    </location>
</feature>
<evidence type="ECO:0000256" key="3">
    <source>
        <dbReference type="ARBA" id="ARBA00022448"/>
    </source>
</evidence>
<feature type="domain" description="Major facilitator superfamily (MFS) profile" evidence="10">
    <location>
        <begin position="59"/>
        <end position="566"/>
    </location>
</feature>
<keyword evidence="6" id="KW-0406">Ion transport</keyword>
<dbReference type="Pfam" id="PF07690">
    <property type="entry name" value="MFS_1"/>
    <property type="match status" value="1"/>
</dbReference>
<dbReference type="GO" id="GO:0005768">
    <property type="term" value="C:endosome"/>
    <property type="evidence" value="ECO:0007669"/>
    <property type="project" value="TreeGrafter"/>
</dbReference>
<evidence type="ECO:0000256" key="2">
    <source>
        <dbReference type="ARBA" id="ARBA00008335"/>
    </source>
</evidence>
<evidence type="ECO:0000256" key="5">
    <source>
        <dbReference type="ARBA" id="ARBA00022989"/>
    </source>
</evidence>
<dbReference type="SUPFAM" id="SSF103473">
    <property type="entry name" value="MFS general substrate transporter"/>
    <property type="match status" value="1"/>
</dbReference>
<feature type="transmembrane region" description="Helical" evidence="9">
    <location>
        <begin position="92"/>
        <end position="112"/>
    </location>
</feature>
<feature type="transmembrane region" description="Helical" evidence="9">
    <location>
        <begin position="264"/>
        <end position="290"/>
    </location>
</feature>
<dbReference type="OMA" id="VMLNTAW"/>
<evidence type="ECO:0000313" key="12">
    <source>
        <dbReference type="Proteomes" id="UP000595662"/>
    </source>
</evidence>
<feature type="compositionally biased region" description="Basic and acidic residues" evidence="8">
    <location>
        <begin position="8"/>
        <end position="21"/>
    </location>
</feature>
<accession>A0A7T6XFG1</accession>
<name>A0A7T6XFG1_PENDI</name>
<keyword evidence="7 9" id="KW-0472">Membrane</keyword>
<evidence type="ECO:0000256" key="4">
    <source>
        <dbReference type="ARBA" id="ARBA00022692"/>
    </source>
</evidence>
<feature type="transmembrane region" description="Helical" evidence="9">
    <location>
        <begin position="435"/>
        <end position="453"/>
    </location>
</feature>
<evidence type="ECO:0000256" key="8">
    <source>
        <dbReference type="SAM" id="MobiDB-lite"/>
    </source>
</evidence>
<organism evidence="11 12">
    <name type="scientific">Penicillium digitatum</name>
    <name type="common">Green mold</name>
    <dbReference type="NCBI Taxonomy" id="36651"/>
    <lineage>
        <taxon>Eukaryota</taxon>
        <taxon>Fungi</taxon>
        <taxon>Dikarya</taxon>
        <taxon>Ascomycota</taxon>
        <taxon>Pezizomycotina</taxon>
        <taxon>Eurotiomycetes</taxon>
        <taxon>Eurotiomycetidae</taxon>
        <taxon>Eurotiales</taxon>
        <taxon>Aspergillaceae</taxon>
        <taxon>Penicillium</taxon>
    </lineage>
</organism>
<dbReference type="GO" id="GO:0005886">
    <property type="term" value="C:plasma membrane"/>
    <property type="evidence" value="ECO:0007669"/>
    <property type="project" value="TreeGrafter"/>
</dbReference>
<dbReference type="PANTHER" id="PTHR23501:SF92">
    <property type="entry name" value="GLUTATHIONE EXCHANGER 1-RELATED"/>
    <property type="match status" value="1"/>
</dbReference>
<evidence type="ECO:0000256" key="6">
    <source>
        <dbReference type="ARBA" id="ARBA00023065"/>
    </source>
</evidence>
<sequence>MSLVNEMSVDHHVSGDSKNPRNEAVPVDAPVNLLGQSSPGVRRIEIITSHFRLPDRICLFFATFLIAYVYGLDGTVRATYQPYATQSYGQHSLLATINVLRAVIAAAAQPTAAKIADVFGRVELILVSILFYTVGTIVEATATSVEGFAAGAVIYQIGYTSIMLLVEVLIADVTSSRSRLLFSYIPALPFIINTWISGNLTAAVLKATTWQWGIGMFAIIYPVCALPLIAVLFVVQRRTKKTGALESYKSSLQLLGKTQLAVELFWHLDIVGNILLIGMLACILVPFTLAGGVTAQWKTAKVIAPLVIGILLIPVWIFWEKTCKYPMLPFNLLKDRAVWGALGIAVMLNTAWYLQGDFLYTVLCVSFDESVASATRITSLYSFTSVITGVFLGLIVMKVRQLKPFIVSGTLLFMVAFGILIYFRGGVADSSHSGVIGAQILLGIAGGMFSYPAQASIQVASKHEHLAVITGLYLAAYNVGSALGNTISGAIWNQVLPSELNHRLGNETLAAEVYGQPLAFAAVNPVGTPDRDHVILAYQKTQRLLCITGICLTVPLIAFALVIRNPTLTKEQSLSKAEEESSDSDLSAR</sequence>
<reference evidence="11 12" key="1">
    <citation type="submission" date="2020-08" db="EMBL/GenBank/DDBJ databases">
        <title>The completed genome sequence of the pathogenic ascomycete fungus Penicillium digitatum.</title>
        <authorList>
            <person name="Wang M."/>
        </authorList>
    </citation>
    <scope>NUCLEOTIDE SEQUENCE [LARGE SCALE GENOMIC DNA]</scope>
    <source>
        <strain evidence="11 12">PdW03</strain>
    </source>
</reference>
<feature type="transmembrane region" description="Helical" evidence="9">
    <location>
        <begin position="148"/>
        <end position="169"/>
    </location>
</feature>
<dbReference type="InterPro" id="IPR020846">
    <property type="entry name" value="MFS_dom"/>
</dbReference>
<comment type="subcellular location">
    <subcellularLocation>
        <location evidence="1">Endomembrane system</location>
        <topology evidence="1">Multi-pass membrane protein</topology>
    </subcellularLocation>
</comment>
<comment type="similarity">
    <text evidence="2">Belongs to the major facilitator superfamily.</text>
</comment>
<dbReference type="GO" id="GO:0005774">
    <property type="term" value="C:vacuolar membrane"/>
    <property type="evidence" value="ECO:0007669"/>
    <property type="project" value="TreeGrafter"/>
</dbReference>
<dbReference type="PANTHER" id="PTHR23501">
    <property type="entry name" value="MAJOR FACILITATOR SUPERFAMILY"/>
    <property type="match status" value="1"/>
</dbReference>
<dbReference type="FunFam" id="1.20.1250.20:FF:000197">
    <property type="entry name" value="Siderophore iron transporter 1"/>
    <property type="match status" value="1"/>
</dbReference>
<feature type="transmembrane region" description="Helical" evidence="9">
    <location>
        <begin position="380"/>
        <end position="397"/>
    </location>
</feature>
<dbReference type="InterPro" id="IPR011701">
    <property type="entry name" value="MFS"/>
</dbReference>
<dbReference type="GeneID" id="26236803"/>
<dbReference type="VEuPathDB" id="FungiDB:PDIP_84890"/>
<gene>
    <name evidence="11" type="ORF">Pdw03_2989</name>
</gene>